<name>A0A397BB87_APHAT</name>
<dbReference type="AlphaFoldDB" id="A0A397BB87"/>
<evidence type="ECO:0000313" key="2">
    <source>
        <dbReference type="EMBL" id="RHY17780.1"/>
    </source>
</evidence>
<protein>
    <submittedName>
        <fullName evidence="2">Uncharacterized protein</fullName>
    </submittedName>
</protein>
<evidence type="ECO:0000256" key="1">
    <source>
        <dbReference type="SAM" id="MobiDB-lite"/>
    </source>
</evidence>
<proteinExistence type="predicted"/>
<dbReference type="Proteomes" id="UP000265427">
    <property type="component" value="Unassembled WGS sequence"/>
</dbReference>
<dbReference type="VEuPathDB" id="FungiDB:H257_07789"/>
<feature type="region of interest" description="Disordered" evidence="1">
    <location>
        <begin position="20"/>
        <end position="41"/>
    </location>
</feature>
<gene>
    <name evidence="2" type="ORF">DYB36_009965</name>
</gene>
<evidence type="ECO:0000313" key="3">
    <source>
        <dbReference type="Proteomes" id="UP000265427"/>
    </source>
</evidence>
<sequence>MLVVSGPVQLSTSSNTLQHTPAIMREKRRLPDANTAASPPPIKRTRSFTDYEYEEMLATVLTMTEDLYLLLDVVADICHDQRCRRCTTIDVITLQRKLVAIENTVMDVDDAKAAAYSLRAVQAMCVDMFAVLKFIMGGAHYADIVALNLSHLVLGSRNQFAQFMMQYSLN</sequence>
<dbReference type="EMBL" id="QUSZ01003615">
    <property type="protein sequence ID" value="RHY17780.1"/>
    <property type="molecule type" value="Genomic_DNA"/>
</dbReference>
<organism evidence="2 3">
    <name type="scientific">Aphanomyces astaci</name>
    <name type="common">Crayfish plague agent</name>
    <dbReference type="NCBI Taxonomy" id="112090"/>
    <lineage>
        <taxon>Eukaryota</taxon>
        <taxon>Sar</taxon>
        <taxon>Stramenopiles</taxon>
        <taxon>Oomycota</taxon>
        <taxon>Saprolegniomycetes</taxon>
        <taxon>Saprolegniales</taxon>
        <taxon>Verrucalvaceae</taxon>
        <taxon>Aphanomyces</taxon>
    </lineage>
</organism>
<reference evidence="2 3" key="1">
    <citation type="submission" date="2018-08" db="EMBL/GenBank/DDBJ databases">
        <title>Aphanomyces genome sequencing and annotation.</title>
        <authorList>
            <person name="Minardi D."/>
            <person name="Oidtmann B."/>
            <person name="Van Der Giezen M."/>
            <person name="Studholme D.J."/>
        </authorList>
    </citation>
    <scope>NUCLEOTIDE SEQUENCE [LARGE SCALE GENOMIC DNA]</scope>
    <source>
        <strain evidence="2 3">Kv</strain>
    </source>
</reference>
<accession>A0A397BB87</accession>
<comment type="caution">
    <text evidence="2">The sequence shown here is derived from an EMBL/GenBank/DDBJ whole genome shotgun (WGS) entry which is preliminary data.</text>
</comment>